<sequence>MFGFFAKSSDKYIEKVAQKSASLSLIAHGDGIEILIQEIKENTISFIEPFNNGELLEFFFILKGKLICSQEGKNDIILKSGDYFYAHNITSPVEIKTLEPTTLLYVTSKPIFKYLSKDISELKKIMHRVEEKDAYTHGHGKRVRDLAYVLGNKLGLSKGKMERLLMGALFHDIGKINIPDEILKKPGKLTPEEFEYIKRHPIDGAEMVKGTFLEGISEVIRQHHERIDGSGYPDGLKGDEILIEAKIIAIVDSFDAMTSKRPYRDALGWEKALEELKSLAGIKYDAELVKIFENCIEEGLI</sequence>
<dbReference type="InterPro" id="IPR037522">
    <property type="entry name" value="HD_GYP_dom"/>
</dbReference>
<dbReference type="InterPro" id="IPR006675">
    <property type="entry name" value="HDIG_dom"/>
</dbReference>
<dbReference type="STRING" id="521045.Kole_1803"/>
<evidence type="ECO:0000313" key="4">
    <source>
        <dbReference type="Proteomes" id="UP000002382"/>
    </source>
</evidence>
<reference evidence="3 4" key="2">
    <citation type="journal article" date="2011" name="J. Bacteriol.">
        <title>Genome Sequence of Kosmotoga olearia Strain TBF 19.5.1, a Thermophilic Bacterium with a Wide Growth Temperature Range, Isolated from the Troll B Oil Platform in the North Sea.</title>
        <authorList>
            <person name="Swithers K.S."/>
            <person name="Dipippo J.L."/>
            <person name="Bruce D.C."/>
            <person name="Detter C."/>
            <person name="Tapia R."/>
            <person name="Han S."/>
            <person name="Goodwin L.A."/>
            <person name="Han J."/>
            <person name="Woyke T."/>
            <person name="Pitluck S."/>
            <person name="Pennacchio L."/>
            <person name="Nolan M."/>
            <person name="Mikhailova N."/>
            <person name="Land M.L."/>
            <person name="Nesbo C.L."/>
            <person name="Gogarten J.P."/>
            <person name="Noll K.M."/>
        </authorList>
    </citation>
    <scope>NUCLEOTIDE SEQUENCE [LARGE SCALE GENOMIC DNA]</scope>
    <source>
        <strain evidence="4">ATCC BAA-1733 / DSM 21960 / TBF 19.5.1</strain>
    </source>
</reference>
<dbReference type="PANTHER" id="PTHR43155">
    <property type="entry name" value="CYCLIC DI-GMP PHOSPHODIESTERASE PA4108-RELATED"/>
    <property type="match status" value="1"/>
</dbReference>
<name>C5CFZ3_KOSOT</name>
<dbReference type="Pfam" id="PF13487">
    <property type="entry name" value="HD_5"/>
    <property type="match status" value="1"/>
</dbReference>
<keyword evidence="4" id="KW-1185">Reference proteome</keyword>
<dbReference type="PROSITE" id="PS51832">
    <property type="entry name" value="HD_GYP"/>
    <property type="match status" value="1"/>
</dbReference>
<dbReference type="OrthoDB" id="49429at2"/>
<dbReference type="InterPro" id="IPR006674">
    <property type="entry name" value="HD_domain"/>
</dbReference>
<dbReference type="SMART" id="SM00471">
    <property type="entry name" value="HDc"/>
    <property type="match status" value="1"/>
</dbReference>
<dbReference type="NCBIfam" id="TIGR00277">
    <property type="entry name" value="HDIG"/>
    <property type="match status" value="1"/>
</dbReference>
<dbReference type="eggNOG" id="COG2206">
    <property type="taxonomic scope" value="Bacteria"/>
</dbReference>
<gene>
    <name evidence="3" type="ordered locus">Kole_1803</name>
</gene>
<dbReference type="SUPFAM" id="SSF109604">
    <property type="entry name" value="HD-domain/PDEase-like"/>
    <property type="match status" value="1"/>
</dbReference>
<evidence type="ECO:0000259" key="2">
    <source>
        <dbReference type="PROSITE" id="PS51832"/>
    </source>
</evidence>
<protein>
    <submittedName>
        <fullName evidence="3">Metal dependent phosphohydrolase</fullName>
    </submittedName>
</protein>
<dbReference type="Gene3D" id="1.10.3210.10">
    <property type="entry name" value="Hypothetical protein af1432"/>
    <property type="match status" value="1"/>
</dbReference>
<dbReference type="HOGENOM" id="CLU_000445_92_1_0"/>
<dbReference type="RefSeq" id="WP_015869131.1">
    <property type="nucleotide sequence ID" value="NC_012785.1"/>
</dbReference>
<feature type="domain" description="HD-GYP" evidence="2">
    <location>
        <begin position="114"/>
        <end position="301"/>
    </location>
</feature>
<proteinExistence type="predicted"/>
<dbReference type="CDD" id="cd00077">
    <property type="entry name" value="HDc"/>
    <property type="match status" value="1"/>
</dbReference>
<feature type="domain" description="HD" evidence="1">
    <location>
        <begin position="136"/>
        <end position="257"/>
    </location>
</feature>
<evidence type="ECO:0000259" key="1">
    <source>
        <dbReference type="PROSITE" id="PS51831"/>
    </source>
</evidence>
<dbReference type="PANTHER" id="PTHR43155:SF2">
    <property type="entry name" value="CYCLIC DI-GMP PHOSPHODIESTERASE PA4108"/>
    <property type="match status" value="1"/>
</dbReference>
<dbReference type="EMBL" id="CP001634">
    <property type="protein sequence ID" value="ACR80487.1"/>
    <property type="molecule type" value="Genomic_DNA"/>
</dbReference>
<dbReference type="Proteomes" id="UP000002382">
    <property type="component" value="Chromosome"/>
</dbReference>
<dbReference type="InterPro" id="IPR003607">
    <property type="entry name" value="HD/PDEase_dom"/>
</dbReference>
<dbReference type="KEGG" id="kol:Kole_1803"/>
<organism evidence="3 4">
    <name type="scientific">Kosmotoga olearia (strain ATCC BAA-1733 / DSM 21960 / TBF 19.5.1)</name>
    <dbReference type="NCBI Taxonomy" id="521045"/>
    <lineage>
        <taxon>Bacteria</taxon>
        <taxon>Thermotogati</taxon>
        <taxon>Thermotogota</taxon>
        <taxon>Thermotogae</taxon>
        <taxon>Kosmotogales</taxon>
        <taxon>Kosmotogaceae</taxon>
        <taxon>Kosmotoga</taxon>
    </lineage>
</organism>
<accession>C5CFZ3</accession>
<reference evidence="3 4" key="1">
    <citation type="submission" date="2009-06" db="EMBL/GenBank/DDBJ databases">
        <title>Complete sequence of Thermotogales bacterium TBF 19.5.1.</title>
        <authorList>
            <consortium name="US DOE Joint Genome Institute"/>
            <person name="Lucas S."/>
            <person name="Copeland A."/>
            <person name="Lapidus A."/>
            <person name="Glavina del Rio T."/>
            <person name="Tice H."/>
            <person name="Bruce D."/>
            <person name="Goodwin L."/>
            <person name="Pitluck S."/>
            <person name="Chertkov O."/>
            <person name="Brettin T."/>
            <person name="Detter J.C."/>
            <person name="Han C."/>
            <person name="Schmutz J."/>
            <person name="Larimer F."/>
            <person name="Land M."/>
            <person name="Hauser L."/>
            <person name="Kyrpides N."/>
            <person name="Ovchinnikova G."/>
            <person name="Noll K."/>
        </authorList>
    </citation>
    <scope>NUCLEOTIDE SEQUENCE [LARGE SCALE GENOMIC DNA]</scope>
    <source>
        <strain evidence="4">ATCC BAA-1733 / DSM 21960 / TBF 19.5.1</strain>
    </source>
</reference>
<evidence type="ECO:0000313" key="3">
    <source>
        <dbReference type="EMBL" id="ACR80487.1"/>
    </source>
</evidence>
<dbReference type="PROSITE" id="PS51831">
    <property type="entry name" value="HD"/>
    <property type="match status" value="1"/>
</dbReference>
<dbReference type="AlphaFoldDB" id="C5CFZ3"/>